<evidence type="ECO:0000259" key="3">
    <source>
        <dbReference type="Pfam" id="PF01408"/>
    </source>
</evidence>
<dbReference type="SUPFAM" id="SSF51735">
    <property type="entry name" value="NAD(P)-binding Rossmann-fold domains"/>
    <property type="match status" value="1"/>
</dbReference>
<evidence type="ECO:0000256" key="2">
    <source>
        <dbReference type="ARBA" id="ARBA00023002"/>
    </source>
</evidence>
<dbReference type="PANTHER" id="PTHR43708:SF5">
    <property type="entry name" value="CONSERVED EXPRESSED OXIDOREDUCTASE (EUROFUNG)-RELATED"/>
    <property type="match status" value="1"/>
</dbReference>
<name>A0ABU9Y4C9_9SPHN</name>
<accession>A0ABU9Y4C9</accession>
<sequence length="349" mass="36683">MTAAASPINTGVIGYGLAGASFHAPLIAAVDRLELAAIVTSRADEVARDHPGVAVVASAEALIADPSIGLVVIATPNHLHVPLARAALEAGKHVVVDKPFAVDPTDGEALIALARTRGLMLSVFHNRRWDSDFLTVRGVLDSGALGEVMLAELRWDRFRPAIKGGWREASVEEGGGMLADLGPHLIDQALALFGKPEALSADLAAQRPGVMVDDYFELTLFYGARRVILSGSTLVASARPRFALHGAAGSFVKYGLDPQESFLRAGANAGDTGYGEEPIETFGTLTFGDGRTEGIVSARGDWRLYYEGMADAILDGAPPPVEPADALAGLELIALARRSAAEGRRMAID</sequence>
<keyword evidence="2" id="KW-0560">Oxidoreductase</keyword>
<evidence type="ECO:0000313" key="6">
    <source>
        <dbReference type="Proteomes" id="UP001419910"/>
    </source>
</evidence>
<reference evidence="5 6" key="1">
    <citation type="submission" date="2024-05" db="EMBL/GenBank/DDBJ databases">
        <authorList>
            <person name="Liu Q."/>
            <person name="Xin Y.-H."/>
        </authorList>
    </citation>
    <scope>NUCLEOTIDE SEQUENCE [LARGE SCALE GENOMIC DNA]</scope>
    <source>
        <strain evidence="5 6">CGMCC 1.10181</strain>
    </source>
</reference>
<gene>
    <name evidence="5" type="ORF">ABC974_13555</name>
</gene>
<dbReference type="InterPro" id="IPR036291">
    <property type="entry name" value="NAD(P)-bd_dom_sf"/>
</dbReference>
<feature type="domain" description="Gfo/Idh/MocA-like oxidoreductase N-terminal" evidence="3">
    <location>
        <begin position="8"/>
        <end position="125"/>
    </location>
</feature>
<feature type="domain" description="Gfo/Idh/MocA-like oxidoreductase C-terminal" evidence="4">
    <location>
        <begin position="140"/>
        <end position="347"/>
    </location>
</feature>
<keyword evidence="6" id="KW-1185">Reference proteome</keyword>
<dbReference type="InterPro" id="IPR051317">
    <property type="entry name" value="Gfo/Idh/MocA_oxidoreduct"/>
</dbReference>
<dbReference type="RefSeq" id="WP_343889981.1">
    <property type="nucleotide sequence ID" value="NZ_BAAAEH010000028.1"/>
</dbReference>
<evidence type="ECO:0000259" key="4">
    <source>
        <dbReference type="Pfam" id="PF02894"/>
    </source>
</evidence>
<dbReference type="Gene3D" id="3.30.360.10">
    <property type="entry name" value="Dihydrodipicolinate Reductase, domain 2"/>
    <property type="match status" value="1"/>
</dbReference>
<dbReference type="NCBIfam" id="NF008607">
    <property type="entry name" value="PRK11579.1"/>
    <property type="match status" value="1"/>
</dbReference>
<dbReference type="PANTHER" id="PTHR43708">
    <property type="entry name" value="CONSERVED EXPRESSED OXIDOREDUCTASE (EUROFUNG)"/>
    <property type="match status" value="1"/>
</dbReference>
<proteinExistence type="inferred from homology"/>
<dbReference type="SUPFAM" id="SSF55347">
    <property type="entry name" value="Glyceraldehyde-3-phosphate dehydrogenase-like, C-terminal domain"/>
    <property type="match status" value="1"/>
</dbReference>
<dbReference type="Proteomes" id="UP001419910">
    <property type="component" value="Unassembled WGS sequence"/>
</dbReference>
<dbReference type="InterPro" id="IPR004104">
    <property type="entry name" value="Gfo/Idh/MocA-like_OxRdtase_C"/>
</dbReference>
<comment type="caution">
    <text evidence="5">The sequence shown here is derived from an EMBL/GenBank/DDBJ whole genome shotgun (WGS) entry which is preliminary data.</text>
</comment>
<dbReference type="EMBL" id="JBDIME010000011">
    <property type="protein sequence ID" value="MEN2790660.1"/>
    <property type="molecule type" value="Genomic_DNA"/>
</dbReference>
<comment type="similarity">
    <text evidence="1">Belongs to the Gfo/Idh/MocA family.</text>
</comment>
<dbReference type="Pfam" id="PF02894">
    <property type="entry name" value="GFO_IDH_MocA_C"/>
    <property type="match status" value="1"/>
</dbReference>
<organism evidence="5 6">
    <name type="scientific">Sphingomonas oligophenolica</name>
    <dbReference type="NCBI Taxonomy" id="301154"/>
    <lineage>
        <taxon>Bacteria</taxon>
        <taxon>Pseudomonadati</taxon>
        <taxon>Pseudomonadota</taxon>
        <taxon>Alphaproteobacteria</taxon>
        <taxon>Sphingomonadales</taxon>
        <taxon>Sphingomonadaceae</taxon>
        <taxon>Sphingomonas</taxon>
    </lineage>
</organism>
<dbReference type="Pfam" id="PF01408">
    <property type="entry name" value="GFO_IDH_MocA"/>
    <property type="match status" value="1"/>
</dbReference>
<evidence type="ECO:0000313" key="5">
    <source>
        <dbReference type="EMBL" id="MEN2790660.1"/>
    </source>
</evidence>
<protein>
    <submittedName>
        <fullName evidence="5">Oxidoreductase</fullName>
    </submittedName>
</protein>
<dbReference type="Gene3D" id="3.40.50.720">
    <property type="entry name" value="NAD(P)-binding Rossmann-like Domain"/>
    <property type="match status" value="1"/>
</dbReference>
<evidence type="ECO:0000256" key="1">
    <source>
        <dbReference type="ARBA" id="ARBA00010928"/>
    </source>
</evidence>
<dbReference type="InterPro" id="IPR000683">
    <property type="entry name" value="Gfo/Idh/MocA-like_OxRdtase_N"/>
</dbReference>